<gene>
    <name evidence="2" type="ORF">CK203_113224</name>
</gene>
<protein>
    <recommendedName>
        <fullName evidence="4">GAG-pre-integrase domain-containing protein</fullName>
    </recommendedName>
</protein>
<reference evidence="2 3" key="1">
    <citation type="journal article" date="2018" name="PLoS Genet.">
        <title>Population sequencing reveals clonal diversity and ancestral inbreeding in the grapevine cultivar Chardonnay.</title>
        <authorList>
            <person name="Roach M.J."/>
            <person name="Johnson D.L."/>
            <person name="Bohlmann J."/>
            <person name="van Vuuren H.J."/>
            <person name="Jones S.J."/>
            <person name="Pretorius I.S."/>
            <person name="Schmidt S.A."/>
            <person name="Borneman A.R."/>
        </authorList>
    </citation>
    <scope>NUCLEOTIDE SEQUENCE [LARGE SCALE GENOMIC DNA]</scope>
    <source>
        <strain evidence="3">cv. Chardonnay</strain>
        <tissue evidence="2">Leaf</tissue>
    </source>
</reference>
<comment type="caution">
    <text evidence="2">The sequence shown here is derived from an EMBL/GenBank/DDBJ whole genome shotgun (WGS) entry which is preliminary data.</text>
</comment>
<name>A0A438DPU8_VITVI</name>
<evidence type="ECO:0008006" key="4">
    <source>
        <dbReference type="Google" id="ProtNLM"/>
    </source>
</evidence>
<organism evidence="2 3">
    <name type="scientific">Vitis vinifera</name>
    <name type="common">Grape</name>
    <dbReference type="NCBI Taxonomy" id="29760"/>
    <lineage>
        <taxon>Eukaryota</taxon>
        <taxon>Viridiplantae</taxon>
        <taxon>Streptophyta</taxon>
        <taxon>Embryophyta</taxon>
        <taxon>Tracheophyta</taxon>
        <taxon>Spermatophyta</taxon>
        <taxon>Magnoliopsida</taxon>
        <taxon>eudicotyledons</taxon>
        <taxon>Gunneridae</taxon>
        <taxon>Pentapetalae</taxon>
        <taxon>rosids</taxon>
        <taxon>Vitales</taxon>
        <taxon>Vitaceae</taxon>
        <taxon>Viteae</taxon>
        <taxon>Vitis</taxon>
    </lineage>
</organism>
<feature type="region of interest" description="Disordered" evidence="1">
    <location>
        <begin position="145"/>
        <end position="165"/>
    </location>
</feature>
<evidence type="ECO:0000313" key="2">
    <source>
        <dbReference type="EMBL" id="RVW37495.1"/>
    </source>
</evidence>
<sequence length="227" mass="24343">MTPDLSHLDQASNYTGKGRVVVENDASLPITHTGTISPIPSLELLDNRQMERVVATDIRDDGLYVLERGNSAFISVLKNKALHASYDLWHVHLGHVSHSIISLLNKNGHLCLTSLLSSPSLCDTLTPSALQLTSSTVCPHRFSEVPDSLTGPSSSSLEPRPPHVASDVAPTPTSLLVSHPMLTRAKAGIFKTRHPANLSILHSSGLLSALLASTKPKGFKFVAKNPT</sequence>
<evidence type="ECO:0000313" key="3">
    <source>
        <dbReference type="Proteomes" id="UP000288805"/>
    </source>
</evidence>
<dbReference type="Proteomes" id="UP000288805">
    <property type="component" value="Unassembled WGS sequence"/>
</dbReference>
<accession>A0A438DPU8</accession>
<proteinExistence type="predicted"/>
<evidence type="ECO:0000256" key="1">
    <source>
        <dbReference type="SAM" id="MobiDB-lite"/>
    </source>
</evidence>
<dbReference type="EMBL" id="QGNW01001536">
    <property type="protein sequence ID" value="RVW37495.1"/>
    <property type="molecule type" value="Genomic_DNA"/>
</dbReference>
<dbReference type="AlphaFoldDB" id="A0A438DPU8"/>